<organism evidence="1 2">
    <name type="scientific">Apiospora saccharicola</name>
    <dbReference type="NCBI Taxonomy" id="335842"/>
    <lineage>
        <taxon>Eukaryota</taxon>
        <taxon>Fungi</taxon>
        <taxon>Dikarya</taxon>
        <taxon>Ascomycota</taxon>
        <taxon>Pezizomycotina</taxon>
        <taxon>Sordariomycetes</taxon>
        <taxon>Xylariomycetidae</taxon>
        <taxon>Amphisphaeriales</taxon>
        <taxon>Apiosporaceae</taxon>
        <taxon>Apiospora</taxon>
    </lineage>
</organism>
<evidence type="ECO:0008006" key="3">
    <source>
        <dbReference type="Google" id="ProtNLM"/>
    </source>
</evidence>
<evidence type="ECO:0000313" key="1">
    <source>
        <dbReference type="EMBL" id="KAK8054236.1"/>
    </source>
</evidence>
<keyword evidence="2" id="KW-1185">Reference proteome</keyword>
<evidence type="ECO:0000313" key="2">
    <source>
        <dbReference type="Proteomes" id="UP001446871"/>
    </source>
</evidence>
<name>A0ABR1U5P7_9PEZI</name>
<dbReference type="EMBL" id="JAQQWM010000008">
    <property type="protein sequence ID" value="KAK8054236.1"/>
    <property type="molecule type" value="Genomic_DNA"/>
</dbReference>
<dbReference type="Proteomes" id="UP001446871">
    <property type="component" value="Unassembled WGS sequence"/>
</dbReference>
<accession>A0ABR1U5P7</accession>
<gene>
    <name evidence="1" type="ORF">PG996_013537</name>
</gene>
<proteinExistence type="predicted"/>
<protein>
    <recommendedName>
        <fullName evidence="3">F-box domain-containing protein</fullName>
    </recommendedName>
</protein>
<sequence>MIRKRAKRLGVEPGASRGYQMQPLPCCLLESLPSDVVAVLLSAAESTADLLSLLRASPATYRVFVLCKQGVRPPPAFTSGAASPRRWSATSCWCTSRSGAACRLPRDAAVRQDFLALFRPWEKEQLLSVRQIVSWWRDLGFMFWDRARVECLQRKRMPVYETGWLTAMANLHHAVNVSIYLNKLCKRH</sequence>
<reference evidence="1 2" key="1">
    <citation type="submission" date="2023-01" db="EMBL/GenBank/DDBJ databases">
        <title>Analysis of 21 Apiospora genomes using comparative genomics revels a genus with tremendous synthesis potential of carbohydrate active enzymes and secondary metabolites.</title>
        <authorList>
            <person name="Sorensen T."/>
        </authorList>
    </citation>
    <scope>NUCLEOTIDE SEQUENCE [LARGE SCALE GENOMIC DNA]</scope>
    <source>
        <strain evidence="1 2">CBS 83171</strain>
    </source>
</reference>
<comment type="caution">
    <text evidence="1">The sequence shown here is derived from an EMBL/GenBank/DDBJ whole genome shotgun (WGS) entry which is preliminary data.</text>
</comment>